<organism evidence="1">
    <name type="scientific">Herbiconiux sp. A18JL235</name>
    <dbReference type="NCBI Taxonomy" id="3152363"/>
    <lineage>
        <taxon>Bacteria</taxon>
        <taxon>Bacillati</taxon>
        <taxon>Actinomycetota</taxon>
        <taxon>Actinomycetes</taxon>
        <taxon>Micrococcales</taxon>
        <taxon>Microbacteriaceae</taxon>
        <taxon>Herbiconiux</taxon>
    </lineage>
</organism>
<dbReference type="Gene3D" id="3.90.1140.10">
    <property type="entry name" value="Cyclic phosphodiesterase"/>
    <property type="match status" value="1"/>
</dbReference>
<dbReference type="PANTHER" id="PTHR36039">
    <property type="match status" value="1"/>
</dbReference>
<accession>A0AB39BC74</accession>
<gene>
    <name evidence="1" type="ORF">ABFY20_11110</name>
</gene>
<dbReference type="RefSeq" id="WP_368496318.1">
    <property type="nucleotide sequence ID" value="NZ_CP162511.1"/>
</dbReference>
<dbReference type="PANTHER" id="PTHR36039:SF2">
    <property type="entry name" value="RNA LIGASE_CYCLIC NUCLEOTIDE PHOSPHODIESTERASE FAMILY PROTEIN"/>
    <property type="match status" value="1"/>
</dbReference>
<dbReference type="SUPFAM" id="SSF55144">
    <property type="entry name" value="LigT-like"/>
    <property type="match status" value="1"/>
</dbReference>
<protein>
    <submittedName>
        <fullName evidence="1">2'-5' RNA ligase family protein</fullName>
    </submittedName>
</protein>
<name>A0AB39BC74_9MICO</name>
<sequence length="208" mass="22366">MPSDESGREERTPIASLELLLDAQLEGRVRAEWEALSAAGLSSLAAHTSPSNRPHVTLLVRDAAAALPAAEHLAQCVERLLPLPIELSGLVLFGSGHRRVLARAVVVTEPLLRLHRDVHALAVEGRDSDRPHTRPGEWTPHLTLARRLRIDTATEALRALDEVPATDPATPMAGEIIGLRHWNAATSTVTDLSAPFPEGGIPPAGPRR</sequence>
<proteinExistence type="predicted"/>
<dbReference type="GO" id="GO:0016874">
    <property type="term" value="F:ligase activity"/>
    <property type="evidence" value="ECO:0007669"/>
    <property type="project" value="UniProtKB-KW"/>
</dbReference>
<dbReference type="InterPro" id="IPR009097">
    <property type="entry name" value="Cyclic_Pdiesterase"/>
</dbReference>
<dbReference type="AlphaFoldDB" id="A0AB39BC74"/>
<dbReference type="EMBL" id="CP162511">
    <property type="protein sequence ID" value="XDI03899.1"/>
    <property type="molecule type" value="Genomic_DNA"/>
</dbReference>
<dbReference type="Pfam" id="PF13563">
    <property type="entry name" value="2_5_RNA_ligase2"/>
    <property type="match status" value="1"/>
</dbReference>
<keyword evidence="1" id="KW-0436">Ligase</keyword>
<reference evidence="1" key="1">
    <citation type="submission" date="2024-05" db="EMBL/GenBank/DDBJ databases">
        <title>Herbiconiux sp. A18JL235.</title>
        <authorList>
            <person name="Zhang G."/>
        </authorList>
    </citation>
    <scope>NUCLEOTIDE SEQUENCE</scope>
    <source>
        <strain evidence="1">A18JL235</strain>
    </source>
</reference>
<evidence type="ECO:0000313" key="1">
    <source>
        <dbReference type="EMBL" id="XDI03899.1"/>
    </source>
</evidence>